<protein>
    <submittedName>
        <fullName evidence="2">Uncharacterized protein</fullName>
    </submittedName>
</protein>
<organism evidence="2 3">
    <name type="scientific">Primorskyibacter sedentarius</name>
    <dbReference type="NCBI Taxonomy" id="745311"/>
    <lineage>
        <taxon>Bacteria</taxon>
        <taxon>Pseudomonadati</taxon>
        <taxon>Pseudomonadota</taxon>
        <taxon>Alphaproteobacteria</taxon>
        <taxon>Rhodobacterales</taxon>
        <taxon>Roseobacteraceae</taxon>
        <taxon>Primorskyibacter</taxon>
    </lineage>
</organism>
<reference evidence="2 3" key="1">
    <citation type="submission" date="2019-03" db="EMBL/GenBank/DDBJ databases">
        <title>Genomic Encyclopedia of Type Strains, Phase IV (KMG-IV): sequencing the most valuable type-strain genomes for metagenomic binning, comparative biology and taxonomic classification.</title>
        <authorList>
            <person name="Goeker M."/>
        </authorList>
    </citation>
    <scope>NUCLEOTIDE SEQUENCE [LARGE SCALE GENOMIC DNA]</scope>
    <source>
        <strain evidence="2 3">DSM 104836</strain>
    </source>
</reference>
<keyword evidence="1" id="KW-0812">Transmembrane</keyword>
<keyword evidence="1" id="KW-1133">Transmembrane helix</keyword>
<gene>
    <name evidence="2" type="ORF">EDD52_11725</name>
</gene>
<evidence type="ECO:0000313" key="3">
    <source>
        <dbReference type="Proteomes" id="UP000295696"/>
    </source>
</evidence>
<name>A0A4R3J3X9_9RHOB</name>
<keyword evidence="3" id="KW-1185">Reference proteome</keyword>
<evidence type="ECO:0000256" key="1">
    <source>
        <dbReference type="SAM" id="Phobius"/>
    </source>
</evidence>
<evidence type="ECO:0000313" key="2">
    <source>
        <dbReference type="EMBL" id="TCS59892.1"/>
    </source>
</evidence>
<dbReference type="AlphaFoldDB" id="A0A4R3J3X9"/>
<feature type="transmembrane region" description="Helical" evidence="1">
    <location>
        <begin position="6"/>
        <end position="24"/>
    </location>
</feature>
<accession>A0A4R3J3X9</accession>
<comment type="caution">
    <text evidence="2">The sequence shown here is derived from an EMBL/GenBank/DDBJ whole genome shotgun (WGS) entry which is preliminary data.</text>
</comment>
<sequence length="94" mass="9742">MTIRTWGLSLAAVIVGWFGLQLIVMRFTDAAPGAVVLFPAEDFVSRMPAGVAVIGNGPNWVAVRSGEPNLGRTLYASGAALVLPAGLPGCLSLF</sequence>
<dbReference type="RefSeq" id="WP_243652003.1">
    <property type="nucleotide sequence ID" value="NZ_SLZU01000017.1"/>
</dbReference>
<keyword evidence="1" id="KW-0472">Membrane</keyword>
<dbReference type="EMBL" id="SLZU01000017">
    <property type="protein sequence ID" value="TCS59892.1"/>
    <property type="molecule type" value="Genomic_DNA"/>
</dbReference>
<proteinExistence type="predicted"/>
<dbReference type="Proteomes" id="UP000295696">
    <property type="component" value="Unassembled WGS sequence"/>
</dbReference>